<dbReference type="Pfam" id="PF06074">
    <property type="entry name" value="Portal_Mu"/>
    <property type="match status" value="1"/>
</dbReference>
<evidence type="ECO:0008006" key="3">
    <source>
        <dbReference type="Google" id="ProtNLM"/>
    </source>
</evidence>
<name>A0A0F9T206_9ZZZZ</name>
<dbReference type="AlphaFoldDB" id="A0A0F9T206"/>
<sequence length="437" mass="48417">MSSTPQVVPRPPKGEIVTPEVLRGVSLNPTAFSGSLNPSMIWQQMIADSHAAFAYYRELLEKDDVIGSAFEMRGLRVLARDAAVQSADEKNDQAKLFADQAAAFLDTIPNWRALREELLQAPAMGFVVAEVVWRVELDGSIGVEKIVGRPQELFSFGPPGQPQGGELLFSRFPGATGEPVPARKFLVLTYGMKNGNRKGSPILRKVFWPSWFSRNALRLDLSFLEKPSGTIAVRYHEGADDKEQKKALAAAEAIFNETAVAFPEAFQIAQELLTTSRTRDGKDYGEYIDRLEARIKRRILGQTLTTSGAEAGAGSRALGDVHKETENEIVRSDALLLEEAINQLLGWWGQWTFGPQFLERAFRPKWKIEKEPPKDASRQLDIMTKAHSLRIPIPVAEVYEKGQIRRPEEDEAVLPPAVDPFGSGATIGPIPELEEAE</sequence>
<evidence type="ECO:0000256" key="1">
    <source>
        <dbReference type="SAM" id="MobiDB-lite"/>
    </source>
</evidence>
<gene>
    <name evidence="2" type="ORF">LCGC14_0782910</name>
</gene>
<feature type="region of interest" description="Disordered" evidence="1">
    <location>
        <begin position="406"/>
        <end position="437"/>
    </location>
</feature>
<proteinExistence type="predicted"/>
<organism evidence="2">
    <name type="scientific">marine sediment metagenome</name>
    <dbReference type="NCBI Taxonomy" id="412755"/>
    <lineage>
        <taxon>unclassified sequences</taxon>
        <taxon>metagenomes</taxon>
        <taxon>ecological metagenomes</taxon>
    </lineage>
</organism>
<comment type="caution">
    <text evidence="2">The sequence shown here is derived from an EMBL/GenBank/DDBJ whole genome shotgun (WGS) entry which is preliminary data.</text>
</comment>
<dbReference type="EMBL" id="LAZR01002032">
    <property type="protein sequence ID" value="KKN35523.1"/>
    <property type="molecule type" value="Genomic_DNA"/>
</dbReference>
<accession>A0A0F9T206</accession>
<dbReference type="InterPro" id="IPR009279">
    <property type="entry name" value="Portal_Mu"/>
</dbReference>
<reference evidence="2" key="1">
    <citation type="journal article" date="2015" name="Nature">
        <title>Complex archaea that bridge the gap between prokaryotes and eukaryotes.</title>
        <authorList>
            <person name="Spang A."/>
            <person name="Saw J.H."/>
            <person name="Jorgensen S.L."/>
            <person name="Zaremba-Niedzwiedzka K."/>
            <person name="Martijn J."/>
            <person name="Lind A.E."/>
            <person name="van Eijk R."/>
            <person name="Schleper C."/>
            <person name="Guy L."/>
            <person name="Ettema T.J."/>
        </authorList>
    </citation>
    <scope>NUCLEOTIDE SEQUENCE</scope>
</reference>
<evidence type="ECO:0000313" key="2">
    <source>
        <dbReference type="EMBL" id="KKN35523.1"/>
    </source>
</evidence>
<protein>
    <recommendedName>
        <fullName evidence="3">DUF935 family protein</fullName>
    </recommendedName>
</protein>